<comment type="caution">
    <text evidence="1">The sequence shown here is derived from an EMBL/GenBank/DDBJ whole genome shotgun (WGS) entry which is preliminary data.</text>
</comment>
<evidence type="ECO:0008006" key="3">
    <source>
        <dbReference type="Google" id="ProtNLM"/>
    </source>
</evidence>
<proteinExistence type="predicted"/>
<dbReference type="AlphaFoldDB" id="G5GKR1"/>
<dbReference type="EMBL" id="ACZL01000045">
    <property type="protein sequence ID" value="EHI54695.1"/>
    <property type="molecule type" value="Genomic_DNA"/>
</dbReference>
<gene>
    <name evidence="1" type="ORF">HMPREF9333_02155</name>
</gene>
<accession>G5GKR1</accession>
<dbReference type="Proteomes" id="UP000003011">
    <property type="component" value="Unassembled WGS sequence"/>
</dbReference>
<sequence>MVQSSAERYGDKIELKMYRTGKDMDYIRKYGMIYVGTMIINEKIFIKNLNRKSIDKAIDDAIYELDT</sequence>
<evidence type="ECO:0000313" key="1">
    <source>
        <dbReference type="EMBL" id="EHI54695.1"/>
    </source>
</evidence>
<name>G5GKR1_9FIRM</name>
<dbReference type="STRING" id="679200.HMPREF9333_02155"/>
<protein>
    <recommendedName>
        <fullName evidence="3">Thioredoxin-like fold domain-containing protein</fullName>
    </recommendedName>
</protein>
<dbReference type="NCBIfam" id="NF040730">
    <property type="entry name" value="CxCC_doxin"/>
    <property type="match status" value="1"/>
</dbReference>
<organism evidence="1 2">
    <name type="scientific">Johnsonella ignava ATCC 51276</name>
    <dbReference type="NCBI Taxonomy" id="679200"/>
    <lineage>
        <taxon>Bacteria</taxon>
        <taxon>Bacillati</taxon>
        <taxon>Bacillota</taxon>
        <taxon>Clostridia</taxon>
        <taxon>Lachnospirales</taxon>
        <taxon>Lachnospiraceae</taxon>
        <taxon>Johnsonella</taxon>
    </lineage>
</organism>
<dbReference type="HOGENOM" id="CLU_191308_0_0_9"/>
<reference evidence="1 2" key="1">
    <citation type="submission" date="2011-08" db="EMBL/GenBank/DDBJ databases">
        <title>The Genome Sequence of Johnsonella ignava ATCC 51276.</title>
        <authorList>
            <consortium name="The Broad Institute Genome Sequencing Platform"/>
            <person name="Earl A."/>
            <person name="Ward D."/>
            <person name="Feldgarden M."/>
            <person name="Gevers D."/>
            <person name="Izard J."/>
            <person name="Blanton J.M."/>
            <person name="Baranova O.V."/>
            <person name="Dewhirst F.E."/>
            <person name="Young S.K."/>
            <person name="Zeng Q."/>
            <person name="Gargeya S."/>
            <person name="Fitzgerald M."/>
            <person name="Haas B."/>
            <person name="Abouelleil A."/>
            <person name="Alvarado L."/>
            <person name="Arachchi H.M."/>
            <person name="Berlin A."/>
            <person name="Brown A."/>
            <person name="Chapman S.B."/>
            <person name="Chen Z."/>
            <person name="Dunbar C."/>
            <person name="Freedman E."/>
            <person name="Gearin G."/>
            <person name="Gellesch M."/>
            <person name="Goldberg J."/>
            <person name="Griggs A."/>
            <person name="Gujja S."/>
            <person name="Heiman D."/>
            <person name="Howarth C."/>
            <person name="Larson L."/>
            <person name="Lui A."/>
            <person name="MacDonald P.J.P."/>
            <person name="Montmayeur A."/>
            <person name="Murphy C."/>
            <person name="Neiman D."/>
            <person name="Pearson M."/>
            <person name="Priest M."/>
            <person name="Roberts A."/>
            <person name="Saif S."/>
            <person name="Shea T."/>
            <person name="Shenoy N."/>
            <person name="Sisk P."/>
            <person name="Stolte C."/>
            <person name="Sykes S."/>
            <person name="Wortman J."/>
            <person name="Nusbaum C."/>
            <person name="Birren B."/>
        </authorList>
    </citation>
    <scope>NUCLEOTIDE SEQUENCE [LARGE SCALE GENOMIC DNA]</scope>
    <source>
        <strain evidence="1 2">ATCC 51276</strain>
    </source>
</reference>
<keyword evidence="2" id="KW-1185">Reference proteome</keyword>
<dbReference type="eggNOG" id="ENOG5033DAQ">
    <property type="taxonomic scope" value="Bacteria"/>
</dbReference>
<evidence type="ECO:0000313" key="2">
    <source>
        <dbReference type="Proteomes" id="UP000003011"/>
    </source>
</evidence>